<dbReference type="Proteomes" id="UP000670947">
    <property type="component" value="Unassembled WGS sequence"/>
</dbReference>
<dbReference type="SUPFAM" id="SSF46689">
    <property type="entry name" value="Homeodomain-like"/>
    <property type="match status" value="1"/>
</dbReference>
<dbReference type="EMBL" id="JAGGDJ010000063">
    <property type="protein sequence ID" value="MBO7748572.1"/>
    <property type="molecule type" value="Genomic_DNA"/>
</dbReference>
<sequence length="279" mass="31825">MNDWDNSGGRSDRGILKADLARQKFALRRIDPSPALAPYIEHYWIVRWDLRGQPPYSQTVLSYPSVNIAFEREGGGRFAGVYGVPTRTFVRSLREEGDVLGIKFRPGGFYPFWRRPAALLTGRAVPWTELFGEAARDAEARLFAADADEERVRLAEAFFGSRLPGPDDDEAVRLVGDIVREVIGNRELAKVEDLVERFALNKRALQRLFGRYVGVSPKWIIQRYRLQEAAERIERERGAPDWPRLAQDLGFYDQAHFIKSFKALIGKSPEEYGRELGLP</sequence>
<protein>
    <submittedName>
        <fullName evidence="5">Helix-turn-helix transcriptional regulator</fullName>
    </submittedName>
</protein>
<dbReference type="Pfam" id="PF12833">
    <property type="entry name" value="HTH_18"/>
    <property type="match status" value="1"/>
</dbReference>
<dbReference type="RefSeq" id="WP_208851123.1">
    <property type="nucleotide sequence ID" value="NZ_JAGGDJ010000063.1"/>
</dbReference>
<proteinExistence type="predicted"/>
<feature type="domain" description="HTH araC/xylS-type" evidence="4">
    <location>
        <begin position="173"/>
        <end position="275"/>
    </location>
</feature>
<evidence type="ECO:0000256" key="3">
    <source>
        <dbReference type="ARBA" id="ARBA00023163"/>
    </source>
</evidence>
<evidence type="ECO:0000256" key="2">
    <source>
        <dbReference type="ARBA" id="ARBA00023125"/>
    </source>
</evidence>
<name>A0ABS3WJT8_9BACL</name>
<accession>A0ABS3WJT8</accession>
<keyword evidence="1" id="KW-0805">Transcription regulation</keyword>
<keyword evidence="3" id="KW-0804">Transcription</keyword>
<dbReference type="PROSITE" id="PS01124">
    <property type="entry name" value="HTH_ARAC_FAMILY_2"/>
    <property type="match status" value="1"/>
</dbReference>
<comment type="caution">
    <text evidence="5">The sequence shown here is derived from an EMBL/GenBank/DDBJ whole genome shotgun (WGS) entry which is preliminary data.</text>
</comment>
<dbReference type="PANTHER" id="PTHR46796:SF13">
    <property type="entry name" value="HTH-TYPE TRANSCRIPTIONAL ACTIVATOR RHAS"/>
    <property type="match status" value="1"/>
</dbReference>
<organism evidence="5 6">
    <name type="scientific">Paenibacillus artemisiicola</name>
    <dbReference type="NCBI Taxonomy" id="1172618"/>
    <lineage>
        <taxon>Bacteria</taxon>
        <taxon>Bacillati</taxon>
        <taxon>Bacillota</taxon>
        <taxon>Bacilli</taxon>
        <taxon>Bacillales</taxon>
        <taxon>Paenibacillaceae</taxon>
        <taxon>Paenibacillus</taxon>
    </lineage>
</organism>
<dbReference type="InterPro" id="IPR018060">
    <property type="entry name" value="HTH_AraC"/>
</dbReference>
<reference evidence="5 6" key="1">
    <citation type="submission" date="2021-03" db="EMBL/GenBank/DDBJ databases">
        <title>Paenibacillus artemisicola MWE-103 whole genome sequence.</title>
        <authorList>
            <person name="Ham Y.J."/>
        </authorList>
    </citation>
    <scope>NUCLEOTIDE SEQUENCE [LARGE SCALE GENOMIC DNA]</scope>
    <source>
        <strain evidence="5 6">MWE-103</strain>
    </source>
</reference>
<dbReference type="SMART" id="SM00342">
    <property type="entry name" value="HTH_ARAC"/>
    <property type="match status" value="1"/>
</dbReference>
<dbReference type="Pfam" id="PF20240">
    <property type="entry name" value="DUF6597"/>
    <property type="match status" value="1"/>
</dbReference>
<evidence type="ECO:0000256" key="1">
    <source>
        <dbReference type="ARBA" id="ARBA00023015"/>
    </source>
</evidence>
<keyword evidence="6" id="KW-1185">Reference proteome</keyword>
<dbReference type="InterPro" id="IPR050204">
    <property type="entry name" value="AraC_XylS_family_regulators"/>
</dbReference>
<evidence type="ECO:0000313" key="6">
    <source>
        <dbReference type="Proteomes" id="UP000670947"/>
    </source>
</evidence>
<evidence type="ECO:0000259" key="4">
    <source>
        <dbReference type="PROSITE" id="PS01124"/>
    </source>
</evidence>
<gene>
    <name evidence="5" type="ORF">I8J29_30790</name>
</gene>
<dbReference type="InterPro" id="IPR009057">
    <property type="entry name" value="Homeodomain-like_sf"/>
</dbReference>
<dbReference type="Gene3D" id="1.10.10.60">
    <property type="entry name" value="Homeodomain-like"/>
    <property type="match status" value="1"/>
</dbReference>
<keyword evidence="2" id="KW-0238">DNA-binding</keyword>
<evidence type="ECO:0000313" key="5">
    <source>
        <dbReference type="EMBL" id="MBO7748572.1"/>
    </source>
</evidence>
<dbReference type="PANTHER" id="PTHR46796">
    <property type="entry name" value="HTH-TYPE TRANSCRIPTIONAL ACTIVATOR RHAS-RELATED"/>
    <property type="match status" value="1"/>
</dbReference>
<dbReference type="InterPro" id="IPR046532">
    <property type="entry name" value="DUF6597"/>
</dbReference>